<dbReference type="PANTHER" id="PTHR19346:SF4">
    <property type="entry name" value="SUGAR PHOSPHATE TRANSPORTER DOMAIN-CONTAINING PROTEIN"/>
    <property type="match status" value="1"/>
</dbReference>
<accession>A0ABQ8PM31</accession>
<dbReference type="Pfam" id="PF00892">
    <property type="entry name" value="EamA"/>
    <property type="match status" value="1"/>
</dbReference>
<feature type="transmembrane region" description="Helical" evidence="2">
    <location>
        <begin position="80"/>
        <end position="100"/>
    </location>
</feature>
<dbReference type="InterPro" id="IPR037185">
    <property type="entry name" value="EmrE-like"/>
</dbReference>
<dbReference type="InterPro" id="IPR000620">
    <property type="entry name" value="EamA_dom"/>
</dbReference>
<evidence type="ECO:0000259" key="3">
    <source>
        <dbReference type="Pfam" id="PF00892"/>
    </source>
</evidence>
<feature type="transmembrane region" description="Helical" evidence="2">
    <location>
        <begin position="254"/>
        <end position="278"/>
    </location>
</feature>
<evidence type="ECO:0000313" key="4">
    <source>
        <dbReference type="EMBL" id="KAJ1991965.1"/>
    </source>
</evidence>
<evidence type="ECO:0000313" key="5">
    <source>
        <dbReference type="Proteomes" id="UP001151295"/>
    </source>
</evidence>
<feature type="transmembrane region" description="Helical" evidence="2">
    <location>
        <begin position="290"/>
        <end position="308"/>
    </location>
</feature>
<evidence type="ECO:0000256" key="2">
    <source>
        <dbReference type="SAM" id="Phobius"/>
    </source>
</evidence>
<evidence type="ECO:0000256" key="1">
    <source>
        <dbReference type="SAM" id="MobiDB-lite"/>
    </source>
</evidence>
<dbReference type="EMBL" id="JANBQD010000032">
    <property type="protein sequence ID" value="KAJ1991965.1"/>
    <property type="molecule type" value="Genomic_DNA"/>
</dbReference>
<feature type="domain" description="EamA" evidence="3">
    <location>
        <begin position="253"/>
        <end position="331"/>
    </location>
</feature>
<feature type="region of interest" description="Disordered" evidence="1">
    <location>
        <begin position="219"/>
        <end position="239"/>
    </location>
</feature>
<organism evidence="4 5">
    <name type="scientific">Coemansia umbellata</name>
    <dbReference type="NCBI Taxonomy" id="1424467"/>
    <lineage>
        <taxon>Eukaryota</taxon>
        <taxon>Fungi</taxon>
        <taxon>Fungi incertae sedis</taxon>
        <taxon>Zoopagomycota</taxon>
        <taxon>Kickxellomycotina</taxon>
        <taxon>Kickxellomycetes</taxon>
        <taxon>Kickxellales</taxon>
        <taxon>Kickxellaceae</taxon>
        <taxon>Coemansia</taxon>
    </lineage>
</organism>
<feature type="transmembrane region" description="Helical" evidence="2">
    <location>
        <begin position="438"/>
        <end position="457"/>
    </location>
</feature>
<feature type="transmembrane region" description="Helical" evidence="2">
    <location>
        <begin position="364"/>
        <end position="384"/>
    </location>
</feature>
<feature type="compositionally biased region" description="Acidic residues" evidence="1">
    <location>
        <begin position="220"/>
        <end position="233"/>
    </location>
</feature>
<feature type="transmembrane region" description="Helical" evidence="2">
    <location>
        <begin position="464"/>
        <end position="484"/>
    </location>
</feature>
<feature type="compositionally biased region" description="Polar residues" evidence="1">
    <location>
        <begin position="20"/>
        <end position="29"/>
    </location>
</feature>
<comment type="caution">
    <text evidence="4">The sequence shown here is derived from an EMBL/GenBank/DDBJ whole genome shotgun (WGS) entry which is preliminary data.</text>
</comment>
<gene>
    <name evidence="4" type="ORF">EDC05_003119</name>
</gene>
<feature type="transmembrane region" description="Helical" evidence="2">
    <location>
        <begin position="112"/>
        <end position="132"/>
    </location>
</feature>
<reference evidence="4" key="1">
    <citation type="submission" date="2022-07" db="EMBL/GenBank/DDBJ databases">
        <title>Phylogenomic reconstructions and comparative analyses of Kickxellomycotina fungi.</title>
        <authorList>
            <person name="Reynolds N.K."/>
            <person name="Stajich J.E."/>
            <person name="Barry K."/>
            <person name="Grigoriev I.V."/>
            <person name="Crous P."/>
            <person name="Smith M.E."/>
        </authorList>
    </citation>
    <scope>NUCLEOTIDE SEQUENCE</scope>
    <source>
        <strain evidence="4">BCRC 34882</strain>
    </source>
</reference>
<protein>
    <recommendedName>
        <fullName evidence="3">EamA domain-containing protein</fullName>
    </recommendedName>
</protein>
<feature type="region of interest" description="Disordered" evidence="1">
    <location>
        <begin position="1"/>
        <end position="50"/>
    </location>
</feature>
<feature type="transmembrane region" description="Helical" evidence="2">
    <location>
        <begin position="315"/>
        <end position="333"/>
    </location>
</feature>
<sequence>MDNSSAHSRRLLPLGHTAAPESTSSSNSNHQRRDGDEDEAQSRTARLSADGPQHNALAAAPALPNAHSLEGARPSAKRSMVLGCAALFICIVSFVFQTAITSRVQKSFAQPYFILWVSHSFWIIMLPLHTAYEKMKRNSRSLATLKQEVVVSCAKLIVQKKQVLAADEASLASASASASDYQRIEAADYEDEAVNTGSYSTGRSDETRANVRNVFKVADNDSDSLNNDDDGDGDGSGGRNYDESRSLALNRPGWVLLHTTALATMLVGLLNASAYLWYVAVGFTSMSKVTATYNMSCFFAYLFSVLLLKERVRLVKCIAVVLSIVGVVFMTLVNSGPNAQDKSQQQQQQQQQSDTALAMRNKELFGDFLSLVCACGIGLYQVLYKKYAVPRDYHSLYYINFMTALLGLGTLLVCWFPIPILNAIRVELFRWPTKQQFSLILANAFFGVAYNGGFMIALALISPLFAAIGVMLTIPVTAVVDMVIQGHVLAWNVFVGGSGILAGFAMLTFAEYKDTVRKTSSQMADDSSTVADGGRTSLSVVASTIVH</sequence>
<dbReference type="SUPFAM" id="SSF103481">
    <property type="entry name" value="Multidrug resistance efflux transporter EmrE"/>
    <property type="match status" value="2"/>
</dbReference>
<dbReference type="InterPro" id="IPR026505">
    <property type="entry name" value="Solute_c_fam_35_mem_F3/F4"/>
</dbReference>
<proteinExistence type="predicted"/>
<dbReference type="Proteomes" id="UP001151295">
    <property type="component" value="Unassembled WGS sequence"/>
</dbReference>
<feature type="transmembrane region" description="Helical" evidence="2">
    <location>
        <begin position="490"/>
        <end position="510"/>
    </location>
</feature>
<feature type="transmembrane region" description="Helical" evidence="2">
    <location>
        <begin position="396"/>
        <end position="418"/>
    </location>
</feature>
<keyword evidence="2" id="KW-0472">Membrane</keyword>
<keyword evidence="2" id="KW-0812">Transmembrane</keyword>
<dbReference type="PANTHER" id="PTHR19346">
    <property type="entry name" value="SUGAR PHOSPHATE TRANSPORTER DOMAIN-CONTAINING PROTEIN"/>
    <property type="match status" value="1"/>
</dbReference>
<keyword evidence="2" id="KW-1133">Transmembrane helix</keyword>
<name>A0ABQ8PM31_9FUNG</name>
<dbReference type="Gene3D" id="1.10.3730.20">
    <property type="match status" value="1"/>
</dbReference>
<keyword evidence="5" id="KW-1185">Reference proteome</keyword>